<dbReference type="PANTHER" id="PTHR42855:SF1">
    <property type="entry name" value="ABC TRANSPORTER DOMAIN-CONTAINING PROTEIN"/>
    <property type="match status" value="1"/>
</dbReference>
<keyword evidence="1" id="KW-0547">Nucleotide-binding</keyword>
<evidence type="ECO:0000256" key="2">
    <source>
        <dbReference type="ARBA" id="ARBA00022840"/>
    </source>
</evidence>
<comment type="caution">
    <text evidence="4">The sequence shown here is derived from an EMBL/GenBank/DDBJ whole genome shotgun (WGS) entry which is preliminary data.</text>
</comment>
<keyword evidence="2 4" id="KW-0067">ATP-binding</keyword>
<dbReference type="PROSITE" id="PS50893">
    <property type="entry name" value="ABC_TRANSPORTER_2"/>
    <property type="match status" value="2"/>
</dbReference>
<dbReference type="SMART" id="SM00382">
    <property type="entry name" value="AAA"/>
    <property type="match status" value="2"/>
</dbReference>
<gene>
    <name evidence="4" type="ORF">GCM10023081_41830</name>
</gene>
<evidence type="ECO:0000256" key="1">
    <source>
        <dbReference type="ARBA" id="ARBA00022741"/>
    </source>
</evidence>
<protein>
    <submittedName>
        <fullName evidence="4">ATP-binding cassette domain-containing protein</fullName>
    </submittedName>
</protein>
<accession>A0ABP7D8E5</accession>
<dbReference type="InterPro" id="IPR027417">
    <property type="entry name" value="P-loop_NTPase"/>
</dbReference>
<feature type="domain" description="ABC transporter" evidence="3">
    <location>
        <begin position="4"/>
        <end position="259"/>
    </location>
</feature>
<dbReference type="RefSeq" id="WP_345153957.1">
    <property type="nucleotide sequence ID" value="NZ_BAABEO010000032.1"/>
</dbReference>
<dbReference type="EMBL" id="BAABEO010000032">
    <property type="protein sequence ID" value="GAA3700916.1"/>
    <property type="molecule type" value="Genomic_DNA"/>
</dbReference>
<organism evidence="4 5">
    <name type="scientific">Arthrobacter ginkgonis</name>
    <dbReference type="NCBI Taxonomy" id="1630594"/>
    <lineage>
        <taxon>Bacteria</taxon>
        <taxon>Bacillati</taxon>
        <taxon>Actinomycetota</taxon>
        <taxon>Actinomycetes</taxon>
        <taxon>Micrococcales</taxon>
        <taxon>Micrococcaceae</taxon>
        <taxon>Arthrobacter</taxon>
    </lineage>
</organism>
<sequence>MAHIDVTDLQYFLSDGTQLLGGVTFKVTSGSKTALIGPNGTGKTTLFRIISGDLVPDEGTVNKSGSMGIMRQFVGQVRDESTVRELLVSTATPELAKAARELDAAETAMLESEDEKVQMAYAQAIVDWGDAGGYELETVWDEVCMAALGVPFEKAAHRAASTLSGGEQKRLVLEALFSGPDDLLLLDEPDNYLDVPGKRWLEAKLAESPKTVLFISHDRELLNNAATRIVTLEPGHSGATAWVHGGSFASYVDARAERNARFEELRKRWDEEHAKLKELVNMYRTKAAFRSDMANRYNAAQTRLAKFLEAGPPQAIPLEQNVQMRLKGGRTAKRAVVVEKLELTGLMKPFSTEIWFGDRVGVLGSNGSGKSHFLRLLAAGGSDPDREHLPVSDVVIAPVEHAGTAKLGARIRPGFFAQTHNRADLQGRTLLEILHRGDEHRSGLGREAASGALDGYGLAGQAEQKYESLSGGQQARFQILLLQLSGATLLLLDEPTDNLDLHSGEALERAIAAFEGTVLAVTHDRWFAKSFDRFLVFGSDGKVYESAEPVWDEARVERKR</sequence>
<name>A0ABP7D8E5_9MICC</name>
<dbReference type="InterPro" id="IPR051309">
    <property type="entry name" value="ABCF_ATPase"/>
</dbReference>
<dbReference type="InterPro" id="IPR003593">
    <property type="entry name" value="AAA+_ATPase"/>
</dbReference>
<dbReference type="PANTHER" id="PTHR42855">
    <property type="entry name" value="ABC TRANSPORTER ATP-BINDING SUBUNIT"/>
    <property type="match status" value="1"/>
</dbReference>
<keyword evidence="5" id="KW-1185">Reference proteome</keyword>
<dbReference type="SUPFAM" id="SSF52540">
    <property type="entry name" value="P-loop containing nucleoside triphosphate hydrolases"/>
    <property type="match status" value="2"/>
</dbReference>
<evidence type="ECO:0000313" key="5">
    <source>
        <dbReference type="Proteomes" id="UP001500752"/>
    </source>
</evidence>
<feature type="domain" description="ABC transporter" evidence="3">
    <location>
        <begin position="332"/>
        <end position="556"/>
    </location>
</feature>
<dbReference type="Proteomes" id="UP001500752">
    <property type="component" value="Unassembled WGS sequence"/>
</dbReference>
<dbReference type="InterPro" id="IPR003439">
    <property type="entry name" value="ABC_transporter-like_ATP-bd"/>
</dbReference>
<reference evidence="5" key="1">
    <citation type="journal article" date="2019" name="Int. J. Syst. Evol. Microbiol.">
        <title>The Global Catalogue of Microorganisms (GCM) 10K type strain sequencing project: providing services to taxonomists for standard genome sequencing and annotation.</title>
        <authorList>
            <consortium name="The Broad Institute Genomics Platform"/>
            <consortium name="The Broad Institute Genome Sequencing Center for Infectious Disease"/>
            <person name="Wu L."/>
            <person name="Ma J."/>
        </authorList>
    </citation>
    <scope>NUCLEOTIDE SEQUENCE [LARGE SCALE GENOMIC DNA]</scope>
    <source>
        <strain evidence="5">JCM 30742</strain>
    </source>
</reference>
<proteinExistence type="predicted"/>
<dbReference type="GO" id="GO:0005524">
    <property type="term" value="F:ATP binding"/>
    <property type="evidence" value="ECO:0007669"/>
    <property type="project" value="UniProtKB-KW"/>
</dbReference>
<evidence type="ECO:0000259" key="3">
    <source>
        <dbReference type="PROSITE" id="PS50893"/>
    </source>
</evidence>
<evidence type="ECO:0000313" key="4">
    <source>
        <dbReference type="EMBL" id="GAA3700916.1"/>
    </source>
</evidence>
<dbReference type="Pfam" id="PF00005">
    <property type="entry name" value="ABC_tran"/>
    <property type="match status" value="2"/>
</dbReference>
<dbReference type="Gene3D" id="3.40.50.300">
    <property type="entry name" value="P-loop containing nucleotide triphosphate hydrolases"/>
    <property type="match status" value="2"/>
</dbReference>